<keyword evidence="1" id="KW-0812">Transmembrane</keyword>
<evidence type="ECO:0000313" key="2">
    <source>
        <dbReference type="EMBL" id="KAK3256696.1"/>
    </source>
</evidence>
<accession>A0AAE0KQ42</accession>
<keyword evidence="1" id="KW-1133">Transmembrane helix</keyword>
<gene>
    <name evidence="2" type="ORF">CYMTET_34181</name>
</gene>
<dbReference type="EMBL" id="LGRX02021426">
    <property type="protein sequence ID" value="KAK3256696.1"/>
    <property type="molecule type" value="Genomic_DNA"/>
</dbReference>
<sequence>MLGPGVGMAIGLSLGVATFYSASLDDEGYALLDVMIFGAGLGCIFGVVLGGIGWRVLHLRREGGNQTIRQLQRRRTLTPPQDAVTRSARPPLGELYKFPPIVMR</sequence>
<keyword evidence="1" id="KW-0472">Membrane</keyword>
<dbReference type="AlphaFoldDB" id="A0AAE0KQ42"/>
<evidence type="ECO:0000256" key="1">
    <source>
        <dbReference type="SAM" id="Phobius"/>
    </source>
</evidence>
<evidence type="ECO:0000313" key="3">
    <source>
        <dbReference type="Proteomes" id="UP001190700"/>
    </source>
</evidence>
<comment type="caution">
    <text evidence="2">The sequence shown here is derived from an EMBL/GenBank/DDBJ whole genome shotgun (WGS) entry which is preliminary data.</text>
</comment>
<protein>
    <submittedName>
        <fullName evidence="2">Uncharacterized protein</fullName>
    </submittedName>
</protein>
<organism evidence="2 3">
    <name type="scientific">Cymbomonas tetramitiformis</name>
    <dbReference type="NCBI Taxonomy" id="36881"/>
    <lineage>
        <taxon>Eukaryota</taxon>
        <taxon>Viridiplantae</taxon>
        <taxon>Chlorophyta</taxon>
        <taxon>Pyramimonadophyceae</taxon>
        <taxon>Pyramimonadales</taxon>
        <taxon>Pyramimonadaceae</taxon>
        <taxon>Cymbomonas</taxon>
    </lineage>
</organism>
<proteinExistence type="predicted"/>
<feature type="transmembrane region" description="Helical" evidence="1">
    <location>
        <begin position="34"/>
        <end position="57"/>
    </location>
</feature>
<reference evidence="2 3" key="1">
    <citation type="journal article" date="2015" name="Genome Biol. Evol.">
        <title>Comparative Genomics of a Bacterivorous Green Alga Reveals Evolutionary Causalities and Consequences of Phago-Mixotrophic Mode of Nutrition.</title>
        <authorList>
            <person name="Burns J.A."/>
            <person name="Paasch A."/>
            <person name="Narechania A."/>
            <person name="Kim E."/>
        </authorList>
    </citation>
    <scope>NUCLEOTIDE SEQUENCE [LARGE SCALE GENOMIC DNA]</scope>
    <source>
        <strain evidence="2 3">PLY_AMNH</strain>
    </source>
</reference>
<name>A0AAE0KQ42_9CHLO</name>
<keyword evidence="3" id="KW-1185">Reference proteome</keyword>
<dbReference type="Proteomes" id="UP001190700">
    <property type="component" value="Unassembled WGS sequence"/>
</dbReference>